<evidence type="ECO:0000259" key="1">
    <source>
        <dbReference type="PROSITE" id="PS51746"/>
    </source>
</evidence>
<dbReference type="RefSeq" id="WP_084017462.1">
    <property type="nucleotide sequence ID" value="NZ_FWXS01000005.1"/>
</dbReference>
<dbReference type="CDD" id="cd00143">
    <property type="entry name" value="PP2Cc"/>
    <property type="match status" value="1"/>
</dbReference>
<reference evidence="3" key="1">
    <citation type="submission" date="2017-04" db="EMBL/GenBank/DDBJ databases">
        <authorList>
            <person name="Varghese N."/>
            <person name="Submissions S."/>
        </authorList>
    </citation>
    <scope>NUCLEOTIDE SEQUENCE [LARGE SCALE GENOMIC DNA]</scope>
    <source>
        <strain evidence="3">CGMCC 1.12708</strain>
    </source>
</reference>
<dbReference type="OrthoDB" id="9801841at2"/>
<proteinExistence type="predicted"/>
<dbReference type="STRING" id="1434700.SAMN06296427_105264"/>
<dbReference type="Proteomes" id="UP000192393">
    <property type="component" value="Unassembled WGS sequence"/>
</dbReference>
<protein>
    <submittedName>
        <fullName evidence="2">Protein phosphatase</fullName>
    </submittedName>
</protein>
<gene>
    <name evidence="2" type="ORF">SAMN06296427_105264</name>
</gene>
<evidence type="ECO:0000313" key="3">
    <source>
        <dbReference type="Proteomes" id="UP000192393"/>
    </source>
</evidence>
<dbReference type="SMART" id="SM00332">
    <property type="entry name" value="PP2Cc"/>
    <property type="match status" value="1"/>
</dbReference>
<dbReference type="SUPFAM" id="SSF81606">
    <property type="entry name" value="PP2C-like"/>
    <property type="match status" value="1"/>
</dbReference>
<dbReference type="SMART" id="SM00331">
    <property type="entry name" value="PP2C_SIG"/>
    <property type="match status" value="1"/>
</dbReference>
<dbReference type="Pfam" id="PF13672">
    <property type="entry name" value="PP2C_2"/>
    <property type="match status" value="1"/>
</dbReference>
<dbReference type="InterPro" id="IPR036457">
    <property type="entry name" value="PPM-type-like_dom_sf"/>
</dbReference>
<organism evidence="2 3">
    <name type="scientific">Moheibacter sediminis</name>
    <dbReference type="NCBI Taxonomy" id="1434700"/>
    <lineage>
        <taxon>Bacteria</taxon>
        <taxon>Pseudomonadati</taxon>
        <taxon>Bacteroidota</taxon>
        <taxon>Flavobacteriia</taxon>
        <taxon>Flavobacteriales</taxon>
        <taxon>Weeksellaceae</taxon>
        <taxon>Moheibacter</taxon>
    </lineage>
</organism>
<feature type="domain" description="PPM-type phosphatase" evidence="1">
    <location>
        <begin position="2"/>
        <end position="236"/>
    </location>
</feature>
<dbReference type="PROSITE" id="PS51746">
    <property type="entry name" value="PPM_2"/>
    <property type="match status" value="1"/>
</dbReference>
<evidence type="ECO:0000313" key="2">
    <source>
        <dbReference type="EMBL" id="SMC67942.1"/>
    </source>
</evidence>
<name>A0A1W2B5I9_9FLAO</name>
<dbReference type="AlphaFoldDB" id="A0A1W2B5I9"/>
<dbReference type="InterPro" id="IPR001932">
    <property type="entry name" value="PPM-type_phosphatase-like_dom"/>
</dbReference>
<dbReference type="Gene3D" id="3.60.40.10">
    <property type="entry name" value="PPM-type phosphatase domain"/>
    <property type="match status" value="1"/>
</dbReference>
<accession>A0A1W2B5I9</accession>
<dbReference type="EMBL" id="FWXS01000005">
    <property type="protein sequence ID" value="SMC67942.1"/>
    <property type="molecule type" value="Genomic_DNA"/>
</dbReference>
<sequence length="238" mass="26580">MKTNYFTISEDGKRPYNEDSFYTDQESGLFLVCDGVGGSNKGEVASSKACEYFSEYLSATSDFSLTGIEKTLIQCESKFDEYTMQNPDAKGMATTLTLLKLFSGKAVIGHIGDSRVYHVRNGEILFQTNDHSFVNELVASGFLTPEEALTHPKRNQITRAIQGSENNTYIDVNEIDSVETNDYFMLCSDGILEGIDDGFIQNNFLENNSIENLQELILNNCREKSSDNFTAIVIKISQ</sequence>
<keyword evidence="3" id="KW-1185">Reference proteome</keyword>